<reference evidence="4" key="1">
    <citation type="journal article" date="2021" name="bioRxiv">
        <title>Zoonotic potential of a novel bat morbillivirus.</title>
        <authorList>
            <person name="Ikegame S."/>
            <person name="Carmichael J.C."/>
            <person name="Wells H."/>
            <person name="Furler R.L."/>
            <person name="Acklin J.A."/>
            <person name="Chiu H.-P."/>
            <person name="Oguntuyo K.Y."/>
            <person name="Cox R.M."/>
            <person name="Patel A.R."/>
            <person name="Kowdle S."/>
            <person name="Stevens C.S."/>
            <person name="Eckley M."/>
            <person name="Zhan S."/>
            <person name="Lim J.K."/>
            <person name="Hashiguchi T."/>
            <person name="Durigon E."/>
            <person name="Schountz T."/>
            <person name="Epstein J.E."/>
            <person name="Plemper R.K."/>
            <person name="Daszak P."/>
            <person name="Anthony S.J."/>
            <person name="Lee B."/>
        </authorList>
    </citation>
    <scope>NUCLEOTIDE SEQUENCE</scope>
    <source>
        <strain evidence="4">PREDICT/PDF-3137</strain>
    </source>
</reference>
<comment type="similarity">
    <text evidence="1">Belongs to the morbillivirus protein C family.</text>
</comment>
<accession>A0A8K1H184</accession>
<organism evidence="4 5">
    <name type="scientific">Myotis bat morbillivirus</name>
    <dbReference type="NCBI Taxonomy" id="2853286"/>
    <lineage>
        <taxon>Viruses</taxon>
        <taxon>Riboviria</taxon>
        <taxon>Orthornavirae</taxon>
        <taxon>Negarnaviricota</taxon>
        <taxon>Haploviricotina</taxon>
        <taxon>Monjiviricetes</taxon>
        <taxon>Mononegavirales</taxon>
        <taxon>Paramyxoviridae</taxon>
        <taxon>Orthoparamyxovirinae</taxon>
        <taxon>Morbillivirus</taxon>
        <taxon>Morbillivirus myotis</taxon>
    </lineage>
</organism>
<dbReference type="Proteomes" id="UP001256853">
    <property type="component" value="Segment"/>
</dbReference>
<evidence type="ECO:0000313" key="4">
    <source>
        <dbReference type="EMBL" id="UBB97709.1"/>
    </source>
</evidence>
<dbReference type="Pfam" id="PF02725">
    <property type="entry name" value="Paramyxo_NS_C"/>
    <property type="match status" value="1"/>
</dbReference>
<dbReference type="InterPro" id="IPR003875">
    <property type="entry name" value="Paramyxovir_NSC"/>
</dbReference>
<evidence type="ECO:0000313" key="5">
    <source>
        <dbReference type="Proteomes" id="UP001256853"/>
    </source>
</evidence>
<name>A0A8K1H184_9MONO</name>
<evidence type="ECO:0000256" key="3">
    <source>
        <dbReference type="SAM" id="MobiDB-lite"/>
    </source>
</evidence>
<dbReference type="EMBL" id="MW557651">
    <property type="protein sequence ID" value="UBB97709.1"/>
    <property type="molecule type" value="Viral_cRNA"/>
</dbReference>
<reference evidence="4" key="2">
    <citation type="journal article" date="2022" name="Arch. Virol.">
        <title>Classification of new morbillivirus and jeilongvirus sequences from bats sampled in Brazil and Malaysia.</title>
        <authorList>
            <person name="Wells H.L."/>
            <person name="Loh E."/>
            <person name="Nava A."/>
            <person name="Solorio M.R."/>
            <person name="Lee M.H."/>
            <person name="Lee J."/>
            <person name="Sukor J.R.A."/>
            <person name="Navarrete-Macias I."/>
            <person name="Liang E."/>
            <person name="Firth C."/>
            <person name="Epstein J.H."/>
            <person name="Rostal M.K."/>
            <person name="Zambrana-Torrelio C."/>
            <person name="Murray K."/>
            <person name="Daszak P."/>
            <person name="Goldstein T."/>
            <person name="Mazet J.A.K."/>
            <person name="Lee B."/>
            <person name="Hughes T."/>
            <person name="Durigon E."/>
            <person name="Anthony S.J."/>
        </authorList>
    </citation>
    <scope>NUCLEOTIDE SEQUENCE</scope>
    <source>
        <strain evidence="4">PREDICT/PDF-3137</strain>
    </source>
</reference>
<evidence type="ECO:0000256" key="2">
    <source>
        <dbReference type="ARBA" id="ARBA00020872"/>
    </source>
</evidence>
<feature type="region of interest" description="Disordered" evidence="3">
    <location>
        <begin position="15"/>
        <end position="43"/>
    </location>
</feature>
<sequence length="174" mass="20106">MFPRVLSASRRLEGVLSRKNNSKNSTVSSRRRAQTRADPQSEHHRVRKVVSISWNQLHQQLDQAMTVRYIAFLATLDQELTASLLLMHQRKGQMVQPYNYNVVRFMITAVKRLMDTRTLTILWYQQALSILGNSPKEREDLMRALAILAIRIPCEVLHLTGDLLPVLVQRNSVM</sequence>
<proteinExistence type="inferred from homology"/>
<protein>
    <recommendedName>
        <fullName evidence="2">Protein C</fullName>
    </recommendedName>
</protein>
<keyword evidence="5" id="KW-1185">Reference proteome</keyword>
<evidence type="ECO:0000256" key="1">
    <source>
        <dbReference type="ARBA" id="ARBA00006580"/>
    </source>
</evidence>
<feature type="compositionally biased region" description="Polar residues" evidence="3">
    <location>
        <begin position="18"/>
        <end position="28"/>
    </location>
</feature>